<dbReference type="InterPro" id="IPR050297">
    <property type="entry name" value="LipidA_mod_glycosyltrf_83"/>
</dbReference>
<evidence type="ECO:0000256" key="1">
    <source>
        <dbReference type="ARBA" id="ARBA00004651"/>
    </source>
</evidence>
<comment type="subcellular location">
    <subcellularLocation>
        <location evidence="1">Cell membrane</location>
        <topology evidence="1">Multi-pass membrane protein</topology>
    </subcellularLocation>
</comment>
<accession>A0A1V9EHZ7</accession>
<dbReference type="Proteomes" id="UP000192276">
    <property type="component" value="Unassembled WGS sequence"/>
</dbReference>
<sequence length="557" mass="64663">MQNALLRNHRLVFYVGWALLSFIQAANTELFDDEAYYWVYSRFIDWGYFDHPPMIAAMIKAGYAIFQNEVGVRLFVLILNTATVFVVHQLTCKKDDLLFYAVATSVAVAQVGGFIAVPDTPLLFFVVLFFWLYQRFLQNNNISNAILLGICMACMLYSKYHGVLVIFFVLLSNLKLFVNINTYVAALVCLVLFAPHLYWQYQHNFPSIQFHLFERNAANYRFAFTIEYLVAQIAFAGPVIGWFLLWATFRYRPYSYLERAMQFTLAGTYIVFLLSTYKGRVEANWTVAAFIPLMVLSHRYLVKNYRLQKWIYRSIPITLLVIIAVRLYIMSWFPPIPWIKRNEFHGNRTWTTEMHRKAGNLPVVFIDTYQKASKYWFYSGMPAFSLNSPYYRRNNFNMWPVEDSLMGKTVYMDVPDNNDYFRRLFNPHGWPFPQDGIHQNFYSFSRVLFTEIKCTAVKKGAVKVNSKVSVPGNYMPLFQQPAYCQTPVWLVLYEDGDVKTLINSGATVQKLTGVSFELTIRIPRDVVAGTYSARLCIGSMLPGFPSINSTEFELCVE</sequence>
<protein>
    <recommendedName>
        <fullName evidence="9">Glycosyltransferase RgtA/B/C/D-like domain-containing protein</fullName>
    </recommendedName>
</protein>
<evidence type="ECO:0000256" key="7">
    <source>
        <dbReference type="ARBA" id="ARBA00023136"/>
    </source>
</evidence>
<reference evidence="11" key="1">
    <citation type="submission" date="2016-04" db="EMBL/GenBank/DDBJ databases">
        <authorList>
            <person name="Chen L."/>
            <person name="Zhuang W."/>
            <person name="Wang G."/>
        </authorList>
    </citation>
    <scope>NUCLEOTIDE SEQUENCE [LARGE SCALE GENOMIC DNA]</scope>
    <source>
        <strain evidence="11">208</strain>
    </source>
</reference>
<feature type="domain" description="Glycosyltransferase RgtA/B/C/D-like" evidence="9">
    <location>
        <begin position="50"/>
        <end position="199"/>
    </location>
</feature>
<feature type="transmembrane region" description="Helical" evidence="8">
    <location>
        <begin position="183"/>
        <end position="201"/>
    </location>
</feature>
<keyword evidence="11" id="KW-1185">Reference proteome</keyword>
<comment type="caution">
    <text evidence="10">The sequence shown here is derived from an EMBL/GenBank/DDBJ whole genome shotgun (WGS) entry which is preliminary data.</text>
</comment>
<evidence type="ECO:0000313" key="11">
    <source>
        <dbReference type="Proteomes" id="UP000192276"/>
    </source>
</evidence>
<feature type="transmembrane region" description="Helical" evidence="8">
    <location>
        <begin position="70"/>
        <end position="88"/>
    </location>
</feature>
<dbReference type="AlphaFoldDB" id="A0A1V9EHZ7"/>
<keyword evidence="5 8" id="KW-0812">Transmembrane</keyword>
<keyword evidence="6 8" id="KW-1133">Transmembrane helix</keyword>
<evidence type="ECO:0000256" key="8">
    <source>
        <dbReference type="SAM" id="Phobius"/>
    </source>
</evidence>
<proteinExistence type="predicted"/>
<evidence type="ECO:0000256" key="2">
    <source>
        <dbReference type="ARBA" id="ARBA00022475"/>
    </source>
</evidence>
<dbReference type="GO" id="GO:0005886">
    <property type="term" value="C:plasma membrane"/>
    <property type="evidence" value="ECO:0007669"/>
    <property type="project" value="UniProtKB-SubCell"/>
</dbReference>
<evidence type="ECO:0000256" key="5">
    <source>
        <dbReference type="ARBA" id="ARBA00022692"/>
    </source>
</evidence>
<dbReference type="PANTHER" id="PTHR33908:SF11">
    <property type="entry name" value="MEMBRANE PROTEIN"/>
    <property type="match status" value="1"/>
</dbReference>
<evidence type="ECO:0000313" key="10">
    <source>
        <dbReference type="EMBL" id="OQP45584.1"/>
    </source>
</evidence>
<dbReference type="InterPro" id="IPR038731">
    <property type="entry name" value="RgtA/B/C-like"/>
</dbReference>
<keyword evidence="4" id="KW-0808">Transferase</keyword>
<dbReference type="Pfam" id="PF13231">
    <property type="entry name" value="PMT_2"/>
    <property type="match status" value="1"/>
</dbReference>
<dbReference type="EMBL" id="LWBP01000254">
    <property type="protein sequence ID" value="OQP45584.1"/>
    <property type="molecule type" value="Genomic_DNA"/>
</dbReference>
<feature type="transmembrane region" description="Helical" evidence="8">
    <location>
        <begin position="100"/>
        <end position="133"/>
    </location>
</feature>
<name>A0A1V9EHZ7_9BACT</name>
<evidence type="ECO:0000256" key="4">
    <source>
        <dbReference type="ARBA" id="ARBA00022679"/>
    </source>
</evidence>
<dbReference type="PANTHER" id="PTHR33908">
    <property type="entry name" value="MANNOSYLTRANSFERASE YKCB-RELATED"/>
    <property type="match status" value="1"/>
</dbReference>
<feature type="transmembrane region" description="Helical" evidence="8">
    <location>
        <begin position="260"/>
        <end position="277"/>
    </location>
</feature>
<feature type="transmembrane region" description="Helical" evidence="8">
    <location>
        <begin position="221"/>
        <end position="248"/>
    </location>
</feature>
<dbReference type="GO" id="GO:0009103">
    <property type="term" value="P:lipopolysaccharide biosynthetic process"/>
    <property type="evidence" value="ECO:0007669"/>
    <property type="project" value="UniProtKB-ARBA"/>
</dbReference>
<evidence type="ECO:0000256" key="6">
    <source>
        <dbReference type="ARBA" id="ARBA00022989"/>
    </source>
</evidence>
<keyword evidence="7 8" id="KW-0472">Membrane</keyword>
<dbReference type="OrthoDB" id="9813729at2"/>
<evidence type="ECO:0000256" key="3">
    <source>
        <dbReference type="ARBA" id="ARBA00022676"/>
    </source>
</evidence>
<keyword evidence="2" id="KW-1003">Cell membrane</keyword>
<evidence type="ECO:0000259" key="9">
    <source>
        <dbReference type="Pfam" id="PF13231"/>
    </source>
</evidence>
<keyword evidence="3" id="KW-0328">Glycosyltransferase</keyword>
<gene>
    <name evidence="10" type="ORF">A4R26_08740</name>
</gene>
<dbReference type="GO" id="GO:0016763">
    <property type="term" value="F:pentosyltransferase activity"/>
    <property type="evidence" value="ECO:0007669"/>
    <property type="project" value="TreeGrafter"/>
</dbReference>
<feature type="transmembrane region" description="Helical" evidence="8">
    <location>
        <begin position="314"/>
        <end position="333"/>
    </location>
</feature>
<organism evidence="10 11">
    <name type="scientific">Niastella populi</name>
    <dbReference type="NCBI Taxonomy" id="550983"/>
    <lineage>
        <taxon>Bacteria</taxon>
        <taxon>Pseudomonadati</taxon>
        <taxon>Bacteroidota</taxon>
        <taxon>Chitinophagia</taxon>
        <taxon>Chitinophagales</taxon>
        <taxon>Chitinophagaceae</taxon>
        <taxon>Niastella</taxon>
    </lineage>
</organism>
<dbReference type="STRING" id="550983.A4R26_08740"/>
<feature type="transmembrane region" description="Helical" evidence="8">
    <location>
        <begin position="145"/>
        <end position="171"/>
    </location>
</feature>